<evidence type="ECO:0000256" key="1">
    <source>
        <dbReference type="SAM" id="SignalP"/>
    </source>
</evidence>
<dbReference type="Proteomes" id="UP000582659">
    <property type="component" value="Unassembled WGS sequence"/>
</dbReference>
<dbReference type="Proteomes" id="UP000659654">
    <property type="component" value="Unassembled WGS sequence"/>
</dbReference>
<evidence type="ECO:0000313" key="2">
    <source>
        <dbReference type="EMBL" id="CAD5219539.1"/>
    </source>
</evidence>
<reference evidence="2" key="1">
    <citation type="submission" date="2020-09" db="EMBL/GenBank/DDBJ databases">
        <authorList>
            <person name="Kikuchi T."/>
        </authorList>
    </citation>
    <scope>NUCLEOTIDE SEQUENCE</scope>
    <source>
        <strain evidence="2">Ka4C1</strain>
    </source>
</reference>
<sequence length="693" mass="79257">MSVGLWKPLIFAIFFVAPSTPELTSEITRSCQSPVNRLEYTETQCVDSLDRRIPGPNSTQYHRVFCDIVMAVWDGGKSSSISTHNVSMEDLKDHIPSPLKDQLLPLRDSLEAAVVNFEKNATTYKVDAYCKFKLNEVVFSSSSVDSFLGICAPIKQFSNYLQAVFAIGIDRIFPTITGNISFTYSVDGHGRDMRMPVRYEKDSIELSLYNKRSFANNLIGDIYYIAIVFHLENRASNSDVAVTMEVNLLRSNLTRYLCDDDTEKTVFTKTNITIECAIRDTDSWPILNILQRFAARNITFKRDDETSQLYLSNWIGHYFVFCKYTAVRVPLKSGGYLNLCGSVYFTNRTRVKEAYHVTLLRAINDAELETLQKKWTVQPAVIHSNPELTYQYERKKVTVLLRACQPDLTNPECDSEWSQDVLDNSTMQKVVKTLCAEGPISKEINYTTTAAYCCLAHDYYHIAPVVYSWGYSASCWDLNYRKDRSCKIVDGMCECCCFASPLNARAATSVPCNLEFEGLYNNCKRELKFGRLNFSEPNVMKIPKEIPSGKEIILPMEDLKDTSYRYDNLMEFFQIDLKNLTLQQSGVVNPIGHRYSAKDTETSKLAVHSSKNRVYCAVENWNVKDLAMGCKCFRTRETLVNCCCQRNAGTTTLRAYSMALLYKQRNWNYTALAHTLRYREEFLVNRTAILRPE</sequence>
<name>A0A7I8WLV1_BURXY</name>
<comment type="caution">
    <text evidence="2">The sequence shown here is derived from an EMBL/GenBank/DDBJ whole genome shotgun (WGS) entry which is preliminary data.</text>
</comment>
<keyword evidence="3" id="KW-1185">Reference proteome</keyword>
<protein>
    <submittedName>
        <fullName evidence="2">(pine wood nematode) hypothetical protein</fullName>
    </submittedName>
</protein>
<dbReference type="EMBL" id="CAJFCV020000003">
    <property type="protein sequence ID" value="CAG9104919.1"/>
    <property type="molecule type" value="Genomic_DNA"/>
</dbReference>
<proteinExistence type="predicted"/>
<feature type="chain" id="PRO_5036204437" evidence="1">
    <location>
        <begin position="22"/>
        <end position="693"/>
    </location>
</feature>
<gene>
    <name evidence="2" type="ORF">BXYJ_LOCUS5729</name>
</gene>
<evidence type="ECO:0000313" key="3">
    <source>
        <dbReference type="Proteomes" id="UP000659654"/>
    </source>
</evidence>
<accession>A0A7I8WLV1</accession>
<feature type="signal peptide" evidence="1">
    <location>
        <begin position="1"/>
        <end position="21"/>
    </location>
</feature>
<organism evidence="2 3">
    <name type="scientific">Bursaphelenchus xylophilus</name>
    <name type="common">Pinewood nematode worm</name>
    <name type="synonym">Aphelenchoides xylophilus</name>
    <dbReference type="NCBI Taxonomy" id="6326"/>
    <lineage>
        <taxon>Eukaryota</taxon>
        <taxon>Metazoa</taxon>
        <taxon>Ecdysozoa</taxon>
        <taxon>Nematoda</taxon>
        <taxon>Chromadorea</taxon>
        <taxon>Rhabditida</taxon>
        <taxon>Tylenchina</taxon>
        <taxon>Tylenchomorpha</taxon>
        <taxon>Aphelenchoidea</taxon>
        <taxon>Aphelenchoididae</taxon>
        <taxon>Bursaphelenchus</taxon>
    </lineage>
</organism>
<dbReference type="EMBL" id="CAJFDI010000003">
    <property type="protein sequence ID" value="CAD5219539.1"/>
    <property type="molecule type" value="Genomic_DNA"/>
</dbReference>
<dbReference type="AlphaFoldDB" id="A0A7I8WLV1"/>
<keyword evidence="1" id="KW-0732">Signal</keyword>